<evidence type="ECO:0000256" key="4">
    <source>
        <dbReference type="ARBA" id="ARBA00022630"/>
    </source>
</evidence>
<feature type="transmembrane region" description="Helical" evidence="11">
    <location>
        <begin position="558"/>
        <end position="583"/>
    </location>
</feature>
<keyword evidence="8" id="KW-0560">Oxidoreductase</keyword>
<keyword evidence="14" id="KW-1185">Reference proteome</keyword>
<accession>A0A9P9IMA2</accession>
<keyword evidence="7 11" id="KW-1133">Transmembrane helix</keyword>
<dbReference type="PRINTS" id="PR00420">
    <property type="entry name" value="RNGMNOXGNASE"/>
</dbReference>
<protein>
    <submittedName>
        <fullName evidence="13">FAD binding domain protein</fullName>
    </submittedName>
</protein>
<feature type="transmembrane region" description="Helical" evidence="11">
    <location>
        <begin position="604"/>
        <end position="623"/>
    </location>
</feature>
<feature type="transmembrane region" description="Helical" evidence="11">
    <location>
        <begin position="635"/>
        <end position="657"/>
    </location>
</feature>
<comment type="similarity">
    <text evidence="3">Belongs to the paxM FAD-dependent monooxygenase family.</text>
</comment>
<keyword evidence="5 11" id="KW-0812">Transmembrane</keyword>
<feature type="domain" description="FAD-binding" evidence="12">
    <location>
        <begin position="7"/>
        <end position="342"/>
    </location>
</feature>
<dbReference type="EMBL" id="JAGMUV010000022">
    <property type="protein sequence ID" value="KAH7124325.1"/>
    <property type="molecule type" value="Genomic_DNA"/>
</dbReference>
<keyword evidence="4" id="KW-0285">Flavoprotein</keyword>
<dbReference type="AlphaFoldDB" id="A0A9P9IMA2"/>
<dbReference type="Gene3D" id="3.50.50.60">
    <property type="entry name" value="FAD/NAD(P)-binding domain"/>
    <property type="match status" value="1"/>
</dbReference>
<dbReference type="OrthoDB" id="16820at2759"/>
<name>A0A9P9IMA2_9HYPO</name>
<proteinExistence type="inferred from homology"/>
<dbReference type="InterPro" id="IPR036188">
    <property type="entry name" value="FAD/NAD-bd_sf"/>
</dbReference>
<evidence type="ECO:0000256" key="7">
    <source>
        <dbReference type="ARBA" id="ARBA00022989"/>
    </source>
</evidence>
<evidence type="ECO:0000256" key="3">
    <source>
        <dbReference type="ARBA" id="ARBA00007992"/>
    </source>
</evidence>
<evidence type="ECO:0000313" key="14">
    <source>
        <dbReference type="Proteomes" id="UP000738349"/>
    </source>
</evidence>
<feature type="transmembrane region" description="Helical" evidence="11">
    <location>
        <begin position="705"/>
        <end position="725"/>
    </location>
</feature>
<dbReference type="GO" id="GO:0004497">
    <property type="term" value="F:monooxygenase activity"/>
    <property type="evidence" value="ECO:0007669"/>
    <property type="project" value="UniProtKB-KW"/>
</dbReference>
<feature type="transmembrane region" description="Helical" evidence="11">
    <location>
        <begin position="7"/>
        <end position="25"/>
    </location>
</feature>
<dbReference type="Proteomes" id="UP000738349">
    <property type="component" value="Unassembled WGS sequence"/>
</dbReference>
<evidence type="ECO:0000256" key="1">
    <source>
        <dbReference type="ARBA" id="ARBA00001974"/>
    </source>
</evidence>
<comment type="cofactor">
    <cofactor evidence="1">
        <name>FAD</name>
        <dbReference type="ChEBI" id="CHEBI:57692"/>
    </cofactor>
</comment>
<reference evidence="13" key="1">
    <citation type="journal article" date="2021" name="Nat. Commun.">
        <title>Genetic determinants of endophytism in the Arabidopsis root mycobiome.</title>
        <authorList>
            <person name="Mesny F."/>
            <person name="Miyauchi S."/>
            <person name="Thiergart T."/>
            <person name="Pickel B."/>
            <person name="Atanasova L."/>
            <person name="Karlsson M."/>
            <person name="Huettel B."/>
            <person name="Barry K.W."/>
            <person name="Haridas S."/>
            <person name="Chen C."/>
            <person name="Bauer D."/>
            <person name="Andreopoulos W."/>
            <person name="Pangilinan J."/>
            <person name="LaButti K."/>
            <person name="Riley R."/>
            <person name="Lipzen A."/>
            <person name="Clum A."/>
            <person name="Drula E."/>
            <person name="Henrissat B."/>
            <person name="Kohler A."/>
            <person name="Grigoriev I.V."/>
            <person name="Martin F.M."/>
            <person name="Hacquard S."/>
        </authorList>
    </citation>
    <scope>NUCLEOTIDE SEQUENCE</scope>
    <source>
        <strain evidence="13">MPI-CAGE-AT-0147</strain>
    </source>
</reference>
<feature type="transmembrane region" description="Helical" evidence="11">
    <location>
        <begin position="745"/>
        <end position="763"/>
    </location>
</feature>
<gene>
    <name evidence="13" type="ORF">EDB81DRAFT_951803</name>
</gene>
<evidence type="ECO:0000256" key="9">
    <source>
        <dbReference type="ARBA" id="ARBA00023033"/>
    </source>
</evidence>
<comment type="subcellular location">
    <subcellularLocation>
        <location evidence="2">Membrane</location>
    </subcellularLocation>
</comment>
<evidence type="ECO:0000256" key="2">
    <source>
        <dbReference type="ARBA" id="ARBA00004370"/>
    </source>
</evidence>
<dbReference type="SUPFAM" id="SSF51905">
    <property type="entry name" value="FAD/NAD(P)-binding domain"/>
    <property type="match status" value="1"/>
</dbReference>
<feature type="transmembrane region" description="Helical" evidence="11">
    <location>
        <begin position="530"/>
        <end position="546"/>
    </location>
</feature>
<dbReference type="InterPro" id="IPR050562">
    <property type="entry name" value="FAD_mOase_fung"/>
</dbReference>
<feature type="transmembrane region" description="Helical" evidence="11">
    <location>
        <begin position="456"/>
        <end position="474"/>
    </location>
</feature>
<evidence type="ECO:0000313" key="13">
    <source>
        <dbReference type="EMBL" id="KAH7124325.1"/>
    </source>
</evidence>
<evidence type="ECO:0000259" key="12">
    <source>
        <dbReference type="Pfam" id="PF01494"/>
    </source>
</evidence>
<dbReference type="InterPro" id="IPR002938">
    <property type="entry name" value="FAD-bd"/>
</dbReference>
<organism evidence="13 14">
    <name type="scientific">Dactylonectria macrodidyma</name>
    <dbReference type="NCBI Taxonomy" id="307937"/>
    <lineage>
        <taxon>Eukaryota</taxon>
        <taxon>Fungi</taxon>
        <taxon>Dikarya</taxon>
        <taxon>Ascomycota</taxon>
        <taxon>Pezizomycotina</taxon>
        <taxon>Sordariomycetes</taxon>
        <taxon>Hypocreomycetidae</taxon>
        <taxon>Hypocreales</taxon>
        <taxon>Nectriaceae</taxon>
        <taxon>Dactylonectria</taxon>
    </lineage>
</organism>
<comment type="caution">
    <text evidence="13">The sequence shown here is derived from an EMBL/GenBank/DDBJ whole genome shotgun (WGS) entry which is preliminary data.</text>
</comment>
<sequence length="812" mass="90712">MRPSTDFQIIIVGGGVAGLTLALMLEKFDIDYILLEARKEFAPQVGASIGMLPNGLLILDQLGCYDDISAKAMGYSFDDMIVRGANGQTMLRNKNLITHLEKRHGYPMLFFDRQWLLQVLYDHVKHKDRLLGQHRVSQIDMSESGVQVTTDHGKTFCGTIVTGVDGVYSKVRHEMRRIADKIQPGYFPTADEDNASCHYQCIFGISKDVPDFPDDEQSMVIGEGHSFLVMAGPEKRVYWFFFNKLPEVKFGDEIPKYTKEDEAKLIKENQGLPITEKVKFGDIYSKRISSTLTPLHEFVFQKWFFHRILLMGDSVHKPNPISAMGGNGAIETVADFMNSLLDLRNSRKDGLQKLTSHEIATLFTKVQHARNVRATEIIKNAHEMQAVFALENPIASRLALQYMVSRLAPKDNFLKQLAGPVTSGTKVMHLPVPLRPRVMPFDHELPGRPMTSKQGAWQRIILTAYTIVLLLLSLRVTSAIFGRASDMGVWGSFLQRAWTGRTAIYKGLDKAASASYHTTSGSHSLLRVQLMYLMSQLISPLLIYTIEGYRPSNYGTIVSFPSLFTGGMLLCGLSGVAPTHAILSSWNSFTTPVDRFVPLEVAKALVPALTAGYILPTIMIFALPACHGCEGYGGLWQFPPLLFSAITATMSFVVAWWQRKTQSPESKESLQLELDRYKNRDIPILKSVYEYAFAIQATAHIAMHAYSYSLTLPFFSLGFALPNAFNSNWTLSTLPNADVSFQFDTALAGLSILGYNLYAVWDLRRVGYIRTNRAVETSLAIVIGNFIFGPGATWAGLWSWRESVIADLSKAK</sequence>
<keyword evidence="6" id="KW-0274">FAD</keyword>
<keyword evidence="9" id="KW-0503">Monooxygenase</keyword>
<dbReference type="GO" id="GO:0016020">
    <property type="term" value="C:membrane"/>
    <property type="evidence" value="ECO:0007669"/>
    <property type="project" value="UniProtKB-SubCell"/>
</dbReference>
<feature type="transmembrane region" description="Helical" evidence="11">
    <location>
        <begin position="775"/>
        <end position="800"/>
    </location>
</feature>
<evidence type="ECO:0000256" key="8">
    <source>
        <dbReference type="ARBA" id="ARBA00023002"/>
    </source>
</evidence>
<dbReference type="Pfam" id="PF01494">
    <property type="entry name" value="FAD_binding_3"/>
    <property type="match status" value="1"/>
</dbReference>
<dbReference type="PANTHER" id="PTHR47356:SF2">
    <property type="entry name" value="FAD-BINDING DOMAIN-CONTAINING PROTEIN-RELATED"/>
    <property type="match status" value="1"/>
</dbReference>
<keyword evidence="10 11" id="KW-0472">Membrane</keyword>
<evidence type="ECO:0000256" key="11">
    <source>
        <dbReference type="SAM" id="Phobius"/>
    </source>
</evidence>
<dbReference type="PANTHER" id="PTHR47356">
    <property type="entry name" value="FAD-DEPENDENT MONOOXYGENASE ASQG-RELATED"/>
    <property type="match status" value="1"/>
</dbReference>
<evidence type="ECO:0000256" key="6">
    <source>
        <dbReference type="ARBA" id="ARBA00022827"/>
    </source>
</evidence>
<dbReference type="GO" id="GO:0071949">
    <property type="term" value="F:FAD binding"/>
    <property type="evidence" value="ECO:0007669"/>
    <property type="project" value="InterPro"/>
</dbReference>
<evidence type="ECO:0000256" key="10">
    <source>
        <dbReference type="ARBA" id="ARBA00023136"/>
    </source>
</evidence>
<evidence type="ECO:0000256" key="5">
    <source>
        <dbReference type="ARBA" id="ARBA00022692"/>
    </source>
</evidence>